<keyword evidence="13" id="KW-1185">Reference proteome</keyword>
<dbReference type="InterPro" id="IPR003423">
    <property type="entry name" value="OMP_efflux"/>
</dbReference>
<dbReference type="PROSITE" id="PS00211">
    <property type="entry name" value="ABC_TRANSPORTER_1"/>
    <property type="match status" value="1"/>
</dbReference>
<dbReference type="InterPro" id="IPR005670">
    <property type="entry name" value="PstB-like"/>
</dbReference>
<evidence type="ECO:0000256" key="5">
    <source>
        <dbReference type="ARBA" id="ARBA00022592"/>
    </source>
</evidence>
<dbReference type="InterPro" id="IPR003439">
    <property type="entry name" value="ABC_transporter-like_ATP-bd"/>
</dbReference>
<dbReference type="NCBIfam" id="TIGR00972">
    <property type="entry name" value="3a0107s01c2"/>
    <property type="match status" value="1"/>
</dbReference>
<dbReference type="AlphaFoldDB" id="A0A2Z7A7Y6"/>
<dbReference type="GO" id="GO:0015562">
    <property type="term" value="F:efflux transmembrane transporter activity"/>
    <property type="evidence" value="ECO:0007669"/>
    <property type="project" value="InterPro"/>
</dbReference>
<dbReference type="InterPro" id="IPR017871">
    <property type="entry name" value="ABC_transporter-like_CS"/>
</dbReference>
<dbReference type="GO" id="GO:0005524">
    <property type="term" value="F:ATP binding"/>
    <property type="evidence" value="ECO:0007669"/>
    <property type="project" value="UniProtKB-KW"/>
</dbReference>
<name>A0A2Z7A7Y6_9LAMI</name>
<evidence type="ECO:0000259" key="11">
    <source>
        <dbReference type="PROSITE" id="PS50893"/>
    </source>
</evidence>
<comment type="subcellular location">
    <subcellularLocation>
        <location evidence="1">Cell inner membrane</location>
        <topology evidence="1">Peripheral membrane protein</topology>
    </subcellularLocation>
</comment>
<dbReference type="PROSITE" id="PS50893">
    <property type="entry name" value="ABC_TRANSPORTER_2"/>
    <property type="match status" value="1"/>
</dbReference>
<evidence type="ECO:0000256" key="9">
    <source>
        <dbReference type="ARBA" id="ARBA00023136"/>
    </source>
</evidence>
<feature type="domain" description="ABC transporter" evidence="11">
    <location>
        <begin position="669"/>
        <end position="910"/>
    </location>
</feature>
<proteinExistence type="predicted"/>
<feature type="region of interest" description="Disordered" evidence="10">
    <location>
        <begin position="58"/>
        <end position="84"/>
    </location>
</feature>
<evidence type="ECO:0000256" key="8">
    <source>
        <dbReference type="ARBA" id="ARBA00022967"/>
    </source>
</evidence>
<dbReference type="GO" id="GO:0005886">
    <property type="term" value="C:plasma membrane"/>
    <property type="evidence" value="ECO:0007669"/>
    <property type="project" value="UniProtKB-SubCell"/>
</dbReference>
<dbReference type="EMBL" id="KV020134">
    <property type="protein sequence ID" value="KZV15065.1"/>
    <property type="molecule type" value="Genomic_DNA"/>
</dbReference>
<gene>
    <name evidence="12" type="ORF">F511_08123</name>
</gene>
<keyword evidence="3" id="KW-1003">Cell membrane</keyword>
<feature type="region of interest" description="Disordered" evidence="10">
    <location>
        <begin position="476"/>
        <end position="532"/>
    </location>
</feature>
<dbReference type="PANTHER" id="PTHR43423:SF3">
    <property type="entry name" value="PHOSPHATE IMPORT ATP-BINDING PROTEIN PSTB"/>
    <property type="match status" value="1"/>
</dbReference>
<dbReference type="Gene3D" id="1.20.1600.10">
    <property type="entry name" value="Outer membrane efflux proteins (OEP)"/>
    <property type="match status" value="1"/>
</dbReference>
<dbReference type="Gene3D" id="3.40.50.300">
    <property type="entry name" value="P-loop containing nucleotide triphosphate hydrolases"/>
    <property type="match status" value="1"/>
</dbReference>
<organism evidence="12 13">
    <name type="scientific">Dorcoceras hygrometricum</name>
    <dbReference type="NCBI Taxonomy" id="472368"/>
    <lineage>
        <taxon>Eukaryota</taxon>
        <taxon>Viridiplantae</taxon>
        <taxon>Streptophyta</taxon>
        <taxon>Embryophyta</taxon>
        <taxon>Tracheophyta</taxon>
        <taxon>Spermatophyta</taxon>
        <taxon>Magnoliopsida</taxon>
        <taxon>eudicotyledons</taxon>
        <taxon>Gunneridae</taxon>
        <taxon>Pentapetalae</taxon>
        <taxon>asterids</taxon>
        <taxon>lamiids</taxon>
        <taxon>Lamiales</taxon>
        <taxon>Gesneriaceae</taxon>
        <taxon>Didymocarpoideae</taxon>
        <taxon>Trichosporeae</taxon>
        <taxon>Loxocarpinae</taxon>
        <taxon>Dorcoceras</taxon>
    </lineage>
</organism>
<evidence type="ECO:0000256" key="2">
    <source>
        <dbReference type="ARBA" id="ARBA00022448"/>
    </source>
</evidence>
<evidence type="ECO:0000256" key="10">
    <source>
        <dbReference type="SAM" id="MobiDB-lite"/>
    </source>
</evidence>
<dbReference type="InterPro" id="IPR027417">
    <property type="entry name" value="P-loop_NTPase"/>
</dbReference>
<protein>
    <submittedName>
        <fullName evidence="12">Outer membrane protein oprM</fullName>
    </submittedName>
</protein>
<dbReference type="Pfam" id="PF02321">
    <property type="entry name" value="OEP"/>
    <property type="match status" value="2"/>
</dbReference>
<dbReference type="SMART" id="SM00382">
    <property type="entry name" value="AAA"/>
    <property type="match status" value="1"/>
</dbReference>
<dbReference type="OrthoDB" id="66620at2759"/>
<evidence type="ECO:0000256" key="4">
    <source>
        <dbReference type="ARBA" id="ARBA00022519"/>
    </source>
</evidence>
<keyword evidence="2" id="KW-0813">Transport</keyword>
<dbReference type="GO" id="GO:0035435">
    <property type="term" value="P:phosphate ion transmembrane transport"/>
    <property type="evidence" value="ECO:0007669"/>
    <property type="project" value="InterPro"/>
</dbReference>
<dbReference type="InterPro" id="IPR003593">
    <property type="entry name" value="AAA+_ATPase"/>
</dbReference>
<evidence type="ECO:0000256" key="6">
    <source>
        <dbReference type="ARBA" id="ARBA00022741"/>
    </source>
</evidence>
<keyword evidence="4" id="KW-0997">Cell inner membrane</keyword>
<keyword evidence="8" id="KW-1278">Translocase</keyword>
<keyword evidence="7" id="KW-0067">ATP-binding</keyword>
<sequence>MSPRGHWWTMFHDPELDRLEQLLDANSPSLAMALARYERASAFESEARAGLFPHLGVGGGVSDNRQSNNRPLRGANQPNEYDADSAQFGAGYELDLWGRIRNEVAAGHAQAQAAQADLASAKLSLESQLADEYFQLRGYDIQARILANSLAAYRQGLVLTRNRMQGGIASGLSVARAQNQLSDAHAQVDEVAAQRALTEHAIATLIGVPAPNFTLPPSRQKLHVPTIPASVPSTLLQRRPDIAAAERRTFAANADIGVARAAFYPDIGISGAYGWQDTGEGNLFSFGNRTWALGPFISLPLFDGGLRRARERQAKAAFDEASAQYRLTVLNAFEQVEDDLALFTRLTHEAHDEDAAASSAQAAQQIATNRYTEGIINYLDVVTAQTAYLNAERAAQQVRTRRLQSCVALVRALGGGWDVAMLGKAPPKGQSGFGRLPTPELLLFCLSKREVAKRKRHPGWRSPGILPSESVRRGRAFRPDSCPVEKASPSLAMPAARPDRPRLTAAQGPRNNSALPARRSNSDSKAKWRTAPRGFVPSEPVYDLCVARAGSCLRAGQGRTKARGESPWMDSALSSEEWTSVHDRVMTPGCGQTDPAPKVTGAGVALPWPPCVSTRLDLPARQALRHPLPPDGHSKPTRATRRSCVMTDLAANAADFTAAAETTTAHTKIAVRDLHFYYNGSHALKGIGMDIPEKQVTAIIGPSGCGKSTLLRIFNRIYAIYPKLVASGEVLLDGENILDPKYSLNRLRSKVGMVFQKPVPFPMTIFENVAYGIRHHEKLGKAEMAERVEQALRRAALWDEVKDKLKHSALGLSGGQQQRLCIARGIALRPEVLLLDEPTSALDPIATGRIEQLVEELKHDYTIVMVTHNMQQAARVSDRTAFMYLGELIEFDVTEKIFTKPSKKQTEDYITGRFG</sequence>
<dbReference type="CDD" id="cd03260">
    <property type="entry name" value="ABC_PstB_phosphate_transporter"/>
    <property type="match status" value="1"/>
</dbReference>
<dbReference type="SUPFAM" id="SSF56954">
    <property type="entry name" value="Outer membrane efflux proteins (OEP)"/>
    <property type="match status" value="1"/>
</dbReference>
<keyword evidence="6" id="KW-0547">Nucleotide-binding</keyword>
<evidence type="ECO:0000256" key="7">
    <source>
        <dbReference type="ARBA" id="ARBA00022840"/>
    </source>
</evidence>
<reference evidence="12 13" key="1">
    <citation type="journal article" date="2015" name="Proc. Natl. Acad. Sci. U.S.A.">
        <title>The resurrection genome of Boea hygrometrica: A blueprint for survival of dehydration.</title>
        <authorList>
            <person name="Xiao L."/>
            <person name="Yang G."/>
            <person name="Zhang L."/>
            <person name="Yang X."/>
            <person name="Zhao S."/>
            <person name="Ji Z."/>
            <person name="Zhou Q."/>
            <person name="Hu M."/>
            <person name="Wang Y."/>
            <person name="Chen M."/>
            <person name="Xu Y."/>
            <person name="Jin H."/>
            <person name="Xiao X."/>
            <person name="Hu G."/>
            <person name="Bao F."/>
            <person name="Hu Y."/>
            <person name="Wan P."/>
            <person name="Li L."/>
            <person name="Deng X."/>
            <person name="Kuang T."/>
            <person name="Xiang C."/>
            <person name="Zhu J.K."/>
            <person name="Oliver M.J."/>
            <person name="He Y."/>
        </authorList>
    </citation>
    <scope>NUCLEOTIDE SEQUENCE [LARGE SCALE GENOMIC DNA]</scope>
    <source>
        <strain evidence="13">cv. XS01</strain>
    </source>
</reference>
<dbReference type="GO" id="GO:0005315">
    <property type="term" value="F:phosphate transmembrane transporter activity"/>
    <property type="evidence" value="ECO:0007669"/>
    <property type="project" value="InterPro"/>
</dbReference>
<evidence type="ECO:0000313" key="12">
    <source>
        <dbReference type="EMBL" id="KZV15065.1"/>
    </source>
</evidence>
<dbReference type="FunFam" id="3.40.50.300:FF:000132">
    <property type="entry name" value="Phosphate import ATP-binding protein PstB"/>
    <property type="match status" value="1"/>
</dbReference>
<dbReference type="NCBIfam" id="TIGR01845">
    <property type="entry name" value="outer_NodT"/>
    <property type="match status" value="1"/>
</dbReference>
<accession>A0A2Z7A7Y6</accession>
<dbReference type="Gene3D" id="2.20.200.10">
    <property type="entry name" value="Outer membrane efflux proteins (OEP)"/>
    <property type="match status" value="1"/>
</dbReference>
<dbReference type="SUPFAM" id="SSF52540">
    <property type="entry name" value="P-loop containing nucleoside triphosphate hydrolases"/>
    <property type="match status" value="1"/>
</dbReference>
<evidence type="ECO:0000256" key="3">
    <source>
        <dbReference type="ARBA" id="ARBA00022475"/>
    </source>
</evidence>
<dbReference type="Proteomes" id="UP000250235">
    <property type="component" value="Unassembled WGS sequence"/>
</dbReference>
<dbReference type="Pfam" id="PF00005">
    <property type="entry name" value="ABC_tran"/>
    <property type="match status" value="1"/>
</dbReference>
<keyword evidence="9" id="KW-0472">Membrane</keyword>
<dbReference type="InterPro" id="IPR010131">
    <property type="entry name" value="MdtP/NodT-like"/>
</dbReference>
<keyword evidence="5" id="KW-0592">Phosphate transport</keyword>
<dbReference type="PANTHER" id="PTHR43423">
    <property type="entry name" value="ABC TRANSPORTER I FAMILY MEMBER 17"/>
    <property type="match status" value="1"/>
</dbReference>
<evidence type="ECO:0000256" key="1">
    <source>
        <dbReference type="ARBA" id="ARBA00004417"/>
    </source>
</evidence>
<dbReference type="GO" id="GO:0016887">
    <property type="term" value="F:ATP hydrolysis activity"/>
    <property type="evidence" value="ECO:0007669"/>
    <property type="project" value="InterPro"/>
</dbReference>
<evidence type="ECO:0000313" key="13">
    <source>
        <dbReference type="Proteomes" id="UP000250235"/>
    </source>
</evidence>